<feature type="domain" description="NB-ARC" evidence="1">
    <location>
        <begin position="42"/>
        <end position="210"/>
    </location>
</feature>
<evidence type="ECO:0000313" key="3">
    <source>
        <dbReference type="Proteomes" id="UP001628179"/>
    </source>
</evidence>
<evidence type="ECO:0000259" key="1">
    <source>
        <dbReference type="Pfam" id="PF00931"/>
    </source>
</evidence>
<dbReference type="Pfam" id="PF00931">
    <property type="entry name" value="NB-ARC"/>
    <property type="match status" value="1"/>
</dbReference>
<dbReference type="InterPro" id="IPR011717">
    <property type="entry name" value="TPR-4"/>
</dbReference>
<protein>
    <submittedName>
        <fullName evidence="2">Kinesin light chain 4</fullName>
    </submittedName>
</protein>
<accession>A0ABQ0G407</accession>
<organism evidence="2 3">
    <name type="scientific">Madurella fahalii</name>
    <dbReference type="NCBI Taxonomy" id="1157608"/>
    <lineage>
        <taxon>Eukaryota</taxon>
        <taxon>Fungi</taxon>
        <taxon>Dikarya</taxon>
        <taxon>Ascomycota</taxon>
        <taxon>Pezizomycotina</taxon>
        <taxon>Sordariomycetes</taxon>
        <taxon>Sordariomycetidae</taxon>
        <taxon>Sordariales</taxon>
        <taxon>Sordariales incertae sedis</taxon>
        <taxon>Madurella</taxon>
    </lineage>
</organism>
<dbReference type="SMART" id="SM00028">
    <property type="entry name" value="TPR"/>
    <property type="match status" value="5"/>
</dbReference>
<dbReference type="Pfam" id="PF13424">
    <property type="entry name" value="TPR_12"/>
    <property type="match status" value="3"/>
</dbReference>
<dbReference type="InterPro" id="IPR002182">
    <property type="entry name" value="NB-ARC"/>
</dbReference>
<dbReference type="Proteomes" id="UP001628179">
    <property type="component" value="Unassembled WGS sequence"/>
</dbReference>
<dbReference type="InterPro" id="IPR019734">
    <property type="entry name" value="TPR_rpt"/>
</dbReference>
<dbReference type="EMBL" id="BAAFSV010000001">
    <property type="protein sequence ID" value="GAB1312429.1"/>
    <property type="molecule type" value="Genomic_DNA"/>
</dbReference>
<dbReference type="InterPro" id="IPR011990">
    <property type="entry name" value="TPR-like_helical_dom_sf"/>
</dbReference>
<name>A0ABQ0G407_9PEZI</name>
<dbReference type="InterPro" id="IPR027417">
    <property type="entry name" value="P-loop_NTPase"/>
</dbReference>
<reference evidence="2 3" key="1">
    <citation type="submission" date="2024-09" db="EMBL/GenBank/DDBJ databases">
        <title>Itraconazole resistance in Madurella fahalii resulting from another homologue of gene encoding cytochrome P450 14-alpha sterol demethylase (CYP51).</title>
        <authorList>
            <person name="Yoshioka I."/>
            <person name="Fahal A.H."/>
            <person name="Kaneko S."/>
            <person name="Yaguchi T."/>
        </authorList>
    </citation>
    <scope>NUCLEOTIDE SEQUENCE [LARGE SCALE GENOMIC DNA]</scope>
    <source>
        <strain evidence="2 3">IFM 68171</strain>
    </source>
</reference>
<proteinExistence type="predicted"/>
<dbReference type="SUPFAM" id="SSF52540">
    <property type="entry name" value="P-loop containing nucleoside triphosphate hydrolases"/>
    <property type="match status" value="1"/>
</dbReference>
<dbReference type="PANTHER" id="PTHR46082:SF6">
    <property type="entry name" value="AAA+ ATPASE DOMAIN-CONTAINING PROTEIN-RELATED"/>
    <property type="match status" value="1"/>
</dbReference>
<dbReference type="Gene3D" id="3.40.50.300">
    <property type="entry name" value="P-loop containing nucleotide triphosphate hydrolases"/>
    <property type="match status" value="1"/>
</dbReference>
<dbReference type="RefSeq" id="XP_070914162.1">
    <property type="nucleotide sequence ID" value="XM_071058061.1"/>
</dbReference>
<dbReference type="Pfam" id="PF07721">
    <property type="entry name" value="TPR_4"/>
    <property type="match status" value="1"/>
</dbReference>
<evidence type="ECO:0000313" key="2">
    <source>
        <dbReference type="EMBL" id="GAB1312429.1"/>
    </source>
</evidence>
<dbReference type="Pfam" id="PF13374">
    <property type="entry name" value="TPR_10"/>
    <property type="match status" value="1"/>
</dbReference>
<dbReference type="GeneID" id="98173384"/>
<dbReference type="InterPro" id="IPR053137">
    <property type="entry name" value="NLR-like"/>
</dbReference>
<sequence>MTLPFSLPVQQNCNFVGRHSLLKKLHEHLSGAPGFETPPGGQSRVVVLHGLGGAGKTQLSAAYAYSHRDDFDAVLWIDGVDESNTLISYQVIAQRFVDAARRTTEDNDHGRSSLVSKLSVGGQSLLSPSGKVSTDKEALPKIAQAVIEFLQSDAEPFSWLLILDNVDNLTGYPLSKFIPQSKRGRVIITTRLTAVARFGYPLEVGEIEEESAVEILLSAARLRLRFGSDADDAKTLADALGFLPLALEQAGVYINKAQMPLRGYLQLFEKHRSELFHVAEGLGNGNNQVSVFATWELSFRRLEKEDATAAELLTVLAFLHRSTFWEGLLSFPFPPSAAYKNSESDDEFSWLRDLSRNELKLTDAMGKIFSVSLAKRNNGDGNVYIHPLVHAWGRERLGPAARRQKLIEAVVIVGGALDRAYNANRATDKNVRDLLSRALPHAEHCIGLLDQEGAKDMFAMILLHRYAAMALFYIGVLFQDNARLQKAEEIFAAIVAQQDVESSACTPHLVANSQRRLGQVLTLLSRYKEAEAILAESVASLTRLVGSRHSDTLTARFELAFVHHRCFRYQEAERLLREVMENDVEDPTGAMGRLGREAASILGIVYRHLGRHQDALELLERVIAQASAAVDDDGGATHLVTLKYRRALILQELGHWNVALQDYLDVRHEFKTLLGPGHPLTLRTTNALGMLYRLLGRYPQARSMLDVAWQGQEALGFSQERETAQLRTLFNMGVLNREEGLYNEAYECLDRALAAERGLHGPHAHSTLRCQLELAVLKAERGELEPAVAELREVLATQLAHYPDGRSDQAHTRTALAETLVRLGLHDQAADALAPALSFVRATLRPENPVRLKVELANAGYLAASGRKQDVKPNLGELVSLLDTTFGPQHPFTARGRVLLEGSG</sequence>
<dbReference type="Gene3D" id="1.25.40.10">
    <property type="entry name" value="Tetratricopeptide repeat domain"/>
    <property type="match status" value="3"/>
</dbReference>
<dbReference type="PANTHER" id="PTHR46082">
    <property type="entry name" value="ATP/GTP-BINDING PROTEIN-RELATED"/>
    <property type="match status" value="1"/>
</dbReference>
<dbReference type="SUPFAM" id="SSF48452">
    <property type="entry name" value="TPR-like"/>
    <property type="match status" value="3"/>
</dbReference>
<keyword evidence="3" id="KW-1185">Reference proteome</keyword>
<comment type="caution">
    <text evidence="2">The sequence shown here is derived from an EMBL/GenBank/DDBJ whole genome shotgun (WGS) entry which is preliminary data.</text>
</comment>
<gene>
    <name evidence="2" type="ORF">MFIFM68171_02639</name>
</gene>